<comment type="caution">
    <text evidence="2">The sequence shown here is derived from an EMBL/GenBank/DDBJ whole genome shotgun (WGS) entry which is preliminary data.</text>
</comment>
<keyword evidence="3" id="KW-1185">Reference proteome</keyword>
<sequence length="85" mass="9559">MTAEYPGGTCRSSLPPDMPVRDDIGSKDNIRNNVNKEVGSTDKREREAERVTEDTERGVGGNLKSDDLKRRKRGLHEKAMDPDCR</sequence>
<dbReference type="EMBL" id="JANPWB010000005">
    <property type="protein sequence ID" value="KAJ1190244.1"/>
    <property type="molecule type" value="Genomic_DNA"/>
</dbReference>
<organism evidence="2 3">
    <name type="scientific">Pleurodeles waltl</name>
    <name type="common">Iberian ribbed newt</name>
    <dbReference type="NCBI Taxonomy" id="8319"/>
    <lineage>
        <taxon>Eukaryota</taxon>
        <taxon>Metazoa</taxon>
        <taxon>Chordata</taxon>
        <taxon>Craniata</taxon>
        <taxon>Vertebrata</taxon>
        <taxon>Euteleostomi</taxon>
        <taxon>Amphibia</taxon>
        <taxon>Batrachia</taxon>
        <taxon>Caudata</taxon>
        <taxon>Salamandroidea</taxon>
        <taxon>Salamandridae</taxon>
        <taxon>Pleurodelinae</taxon>
        <taxon>Pleurodeles</taxon>
    </lineage>
</organism>
<dbReference type="AlphaFoldDB" id="A0AAV7UP61"/>
<evidence type="ECO:0000313" key="3">
    <source>
        <dbReference type="Proteomes" id="UP001066276"/>
    </source>
</evidence>
<feature type="region of interest" description="Disordered" evidence="1">
    <location>
        <begin position="1"/>
        <end position="85"/>
    </location>
</feature>
<proteinExistence type="predicted"/>
<feature type="compositionally biased region" description="Basic and acidic residues" evidence="1">
    <location>
        <begin position="39"/>
        <end position="57"/>
    </location>
</feature>
<dbReference type="Proteomes" id="UP001066276">
    <property type="component" value="Chromosome 3_1"/>
</dbReference>
<feature type="compositionally biased region" description="Basic and acidic residues" evidence="1">
    <location>
        <begin position="19"/>
        <end position="30"/>
    </location>
</feature>
<gene>
    <name evidence="2" type="ORF">NDU88_006982</name>
</gene>
<evidence type="ECO:0000256" key="1">
    <source>
        <dbReference type="SAM" id="MobiDB-lite"/>
    </source>
</evidence>
<protein>
    <submittedName>
        <fullName evidence="2">Uncharacterized protein</fullName>
    </submittedName>
</protein>
<feature type="compositionally biased region" description="Basic and acidic residues" evidence="1">
    <location>
        <begin position="76"/>
        <end position="85"/>
    </location>
</feature>
<accession>A0AAV7UP61</accession>
<reference evidence="2" key="1">
    <citation type="journal article" date="2022" name="bioRxiv">
        <title>Sequencing and chromosome-scale assembly of the giantPleurodeles waltlgenome.</title>
        <authorList>
            <person name="Brown T."/>
            <person name="Elewa A."/>
            <person name="Iarovenko S."/>
            <person name="Subramanian E."/>
            <person name="Araus A.J."/>
            <person name="Petzold A."/>
            <person name="Susuki M."/>
            <person name="Suzuki K.-i.T."/>
            <person name="Hayashi T."/>
            <person name="Toyoda A."/>
            <person name="Oliveira C."/>
            <person name="Osipova E."/>
            <person name="Leigh N.D."/>
            <person name="Simon A."/>
            <person name="Yun M.H."/>
        </authorList>
    </citation>
    <scope>NUCLEOTIDE SEQUENCE</scope>
    <source>
        <strain evidence="2">20211129_DDA</strain>
        <tissue evidence="2">Liver</tissue>
    </source>
</reference>
<evidence type="ECO:0000313" key="2">
    <source>
        <dbReference type="EMBL" id="KAJ1190244.1"/>
    </source>
</evidence>
<name>A0AAV7UP61_PLEWA</name>